<dbReference type="AlphaFoldDB" id="A0A6L2KG72"/>
<reference evidence="1" key="1">
    <citation type="journal article" date="2019" name="Sci. Rep.">
        <title>Draft genome of Tanacetum cinerariifolium, the natural source of mosquito coil.</title>
        <authorList>
            <person name="Yamashiro T."/>
            <person name="Shiraishi A."/>
            <person name="Satake H."/>
            <person name="Nakayama K."/>
        </authorList>
    </citation>
    <scope>NUCLEOTIDE SEQUENCE</scope>
</reference>
<proteinExistence type="predicted"/>
<organism evidence="1">
    <name type="scientific">Tanacetum cinerariifolium</name>
    <name type="common">Dalmatian daisy</name>
    <name type="synonym">Chrysanthemum cinerariifolium</name>
    <dbReference type="NCBI Taxonomy" id="118510"/>
    <lineage>
        <taxon>Eukaryota</taxon>
        <taxon>Viridiplantae</taxon>
        <taxon>Streptophyta</taxon>
        <taxon>Embryophyta</taxon>
        <taxon>Tracheophyta</taxon>
        <taxon>Spermatophyta</taxon>
        <taxon>Magnoliopsida</taxon>
        <taxon>eudicotyledons</taxon>
        <taxon>Gunneridae</taxon>
        <taxon>Pentapetalae</taxon>
        <taxon>asterids</taxon>
        <taxon>campanulids</taxon>
        <taxon>Asterales</taxon>
        <taxon>Asteraceae</taxon>
        <taxon>Asteroideae</taxon>
        <taxon>Anthemideae</taxon>
        <taxon>Anthemidinae</taxon>
        <taxon>Tanacetum</taxon>
    </lineage>
</organism>
<accession>A0A6L2KG72</accession>
<protein>
    <submittedName>
        <fullName evidence="1">Uncharacterized protein</fullName>
    </submittedName>
</protein>
<evidence type="ECO:0000313" key="1">
    <source>
        <dbReference type="EMBL" id="GEU46975.1"/>
    </source>
</evidence>
<dbReference type="EMBL" id="BKCJ010002204">
    <property type="protein sequence ID" value="GEU46975.1"/>
    <property type="molecule type" value="Genomic_DNA"/>
</dbReference>
<sequence>MDCHPICSKALRFAKIVQDNKSNLKNKGAIMKDSGVVKKRNTKEVKRDLHLSSASIDDYQINLKLIGASLGITLDGKPARFKNDVIGDFLHEIDRTGVLPPS</sequence>
<name>A0A6L2KG72_TANCI</name>
<gene>
    <name evidence="1" type="ORF">Tci_018953</name>
</gene>
<comment type="caution">
    <text evidence="1">The sequence shown here is derived from an EMBL/GenBank/DDBJ whole genome shotgun (WGS) entry which is preliminary data.</text>
</comment>